<comment type="similarity">
    <text evidence="2">Belongs to the amino acid-polyamine-organocation (APC) superfamily. Amino acid transporter (AAT) (TC 2.A.3.1) family.</text>
</comment>
<feature type="transmembrane region" description="Helical" evidence="8">
    <location>
        <begin position="17"/>
        <end position="38"/>
    </location>
</feature>
<evidence type="ECO:0000313" key="11">
    <source>
        <dbReference type="Proteomes" id="UP000028939"/>
    </source>
</evidence>
<dbReference type="Gene3D" id="1.20.1740.10">
    <property type="entry name" value="Amino acid/polyamine transporter I"/>
    <property type="match status" value="1"/>
</dbReference>
<dbReference type="STRING" id="401472.CUREI_04060"/>
<dbReference type="AlphaFoldDB" id="A0A077HPL5"/>
<evidence type="ECO:0000256" key="5">
    <source>
        <dbReference type="ARBA" id="ARBA00022970"/>
    </source>
</evidence>
<feature type="transmembrane region" description="Helical" evidence="8">
    <location>
        <begin position="155"/>
        <end position="176"/>
    </location>
</feature>
<feature type="transmembrane region" description="Helical" evidence="8">
    <location>
        <begin position="421"/>
        <end position="440"/>
    </location>
</feature>
<dbReference type="FunFam" id="1.20.1740.10:FF:000001">
    <property type="entry name" value="Amino acid permease"/>
    <property type="match status" value="1"/>
</dbReference>
<keyword evidence="4 8" id="KW-0812">Transmembrane</keyword>
<evidence type="ECO:0000256" key="4">
    <source>
        <dbReference type="ARBA" id="ARBA00022692"/>
    </source>
</evidence>
<gene>
    <name evidence="10" type="ORF">CUREI_04060</name>
</gene>
<evidence type="ECO:0000259" key="9">
    <source>
        <dbReference type="Pfam" id="PF00324"/>
    </source>
</evidence>
<evidence type="ECO:0000313" key="10">
    <source>
        <dbReference type="EMBL" id="AIL96577.1"/>
    </source>
</evidence>
<dbReference type="Proteomes" id="UP000028939">
    <property type="component" value="Chromosome"/>
</dbReference>
<evidence type="ECO:0000256" key="2">
    <source>
        <dbReference type="ARBA" id="ARBA00008583"/>
    </source>
</evidence>
<keyword evidence="5" id="KW-0029">Amino-acid transport</keyword>
<evidence type="ECO:0000256" key="1">
    <source>
        <dbReference type="ARBA" id="ARBA00004141"/>
    </source>
</evidence>
<dbReference type="HOGENOM" id="CLU_007946_9_3_11"/>
<feature type="domain" description="Amino acid permease/ SLC12A" evidence="9">
    <location>
        <begin position="17"/>
        <end position="417"/>
    </location>
</feature>
<feature type="transmembrane region" description="Helical" evidence="8">
    <location>
        <begin position="83"/>
        <end position="105"/>
    </location>
</feature>
<feature type="transmembrane region" description="Helical" evidence="8">
    <location>
        <begin position="44"/>
        <end position="63"/>
    </location>
</feature>
<feature type="transmembrane region" description="Helical" evidence="8">
    <location>
        <begin position="196"/>
        <end position="217"/>
    </location>
</feature>
<evidence type="ECO:0000256" key="8">
    <source>
        <dbReference type="SAM" id="Phobius"/>
    </source>
</evidence>
<evidence type="ECO:0000256" key="6">
    <source>
        <dbReference type="ARBA" id="ARBA00022989"/>
    </source>
</evidence>
<proteinExistence type="inferred from homology"/>
<dbReference type="EMBL" id="CP009215">
    <property type="protein sequence ID" value="AIL96577.1"/>
    <property type="molecule type" value="Genomic_DNA"/>
</dbReference>
<dbReference type="GO" id="GO:0006865">
    <property type="term" value="P:amino acid transport"/>
    <property type="evidence" value="ECO:0007669"/>
    <property type="project" value="UniProtKB-KW"/>
</dbReference>
<evidence type="ECO:0000256" key="3">
    <source>
        <dbReference type="ARBA" id="ARBA00022448"/>
    </source>
</evidence>
<dbReference type="Pfam" id="PF00324">
    <property type="entry name" value="AA_permease"/>
    <property type="match status" value="1"/>
</dbReference>
<feature type="transmembrane region" description="Helical" evidence="8">
    <location>
        <begin position="357"/>
        <end position="381"/>
    </location>
</feature>
<name>A0A077HPL5_9CORY</name>
<protein>
    <submittedName>
        <fullName evidence="10">Aromatic amino acid transporter</fullName>
    </submittedName>
</protein>
<feature type="transmembrane region" description="Helical" evidence="8">
    <location>
        <begin position="333"/>
        <end position="351"/>
    </location>
</feature>
<comment type="subcellular location">
    <subcellularLocation>
        <location evidence="1">Membrane</location>
        <topology evidence="1">Multi-pass membrane protein</topology>
    </subcellularLocation>
</comment>
<dbReference type="GO" id="GO:0016020">
    <property type="term" value="C:membrane"/>
    <property type="evidence" value="ECO:0007669"/>
    <property type="project" value="UniProtKB-SubCell"/>
</dbReference>
<evidence type="ECO:0000256" key="7">
    <source>
        <dbReference type="ARBA" id="ARBA00023136"/>
    </source>
</evidence>
<sequence length="446" mass="47761">MSLTDQGLKRGVKSRQLMMIAFGSSIGTGLFLGSAGSIQYAGPAVLISFAIVGAIVYLLMRMLGEMAVEHPVSGSFAAYSREYISPAAGFITGWNWWFTTVVVGMLELTAMGTFMDYWFPGLPHWLTALITLLLVVGLNLLNVRVFAETEYWLSLVKVVALVLMIVLGFVLVVGIGPEPAIGLANITEHGGFMPNGVTGVLFALVAVTFTFGGIMSVGTAAGEADNPTTAIPRAVKSVVWRILVFYLGGIGTIVLLAPWNEQESNVSPFIRVLTGVGFGPAATALNVVIVVAVFSVLNTMTYSGARMLRDLARNGQAPRAFAATSAKGLPTRALLFDAALMGIVVILNYFFEGKIFAALLAIIVGTELITWAGICISHLNFRKHETSETFPAPFYPVANWVCIAFFATVLVLMGILPEYRLGLATLTGWIIVLGLISLTTPRSRHA</sequence>
<reference evidence="10 11" key="1">
    <citation type="submission" date="2014-08" db="EMBL/GenBank/DDBJ databases">
        <title>Complete genome sequence of Corynebacterium ureicelerivorans DSM 45051, a lipophilic and urea-splitting isolate from a blood culture of a septicaemia patient.</title>
        <authorList>
            <person name="Tippelt A."/>
            <person name="Albersmeier A."/>
            <person name="Brinkrolf K."/>
            <person name="Ruckert C."/>
            <person name="Tauch A."/>
        </authorList>
    </citation>
    <scope>NUCLEOTIDE SEQUENCE [LARGE SCALE GENOMIC DNA]</scope>
    <source>
        <strain evidence="10 11">IMMIB RIV-2301</strain>
    </source>
</reference>
<keyword evidence="6 8" id="KW-1133">Transmembrane helix</keyword>
<feature type="transmembrane region" description="Helical" evidence="8">
    <location>
        <begin position="125"/>
        <end position="143"/>
    </location>
</feature>
<feature type="transmembrane region" description="Helical" evidence="8">
    <location>
        <begin position="393"/>
        <end position="415"/>
    </location>
</feature>
<dbReference type="PANTHER" id="PTHR43495:SF5">
    <property type="entry name" value="GAMMA-AMINOBUTYRIC ACID PERMEASE"/>
    <property type="match status" value="1"/>
</dbReference>
<dbReference type="GO" id="GO:0055085">
    <property type="term" value="P:transmembrane transport"/>
    <property type="evidence" value="ECO:0007669"/>
    <property type="project" value="InterPro"/>
</dbReference>
<dbReference type="PROSITE" id="PS00218">
    <property type="entry name" value="AMINO_ACID_PERMEASE_1"/>
    <property type="match status" value="1"/>
</dbReference>
<organism evidence="10 11">
    <name type="scientific">Corynebacterium ureicelerivorans</name>
    <dbReference type="NCBI Taxonomy" id="401472"/>
    <lineage>
        <taxon>Bacteria</taxon>
        <taxon>Bacillati</taxon>
        <taxon>Actinomycetota</taxon>
        <taxon>Actinomycetes</taxon>
        <taxon>Mycobacteriales</taxon>
        <taxon>Corynebacteriaceae</taxon>
        <taxon>Corynebacterium</taxon>
    </lineage>
</organism>
<dbReference type="PIRSF" id="PIRSF006060">
    <property type="entry name" value="AA_transporter"/>
    <property type="match status" value="1"/>
</dbReference>
<dbReference type="InterPro" id="IPR004841">
    <property type="entry name" value="AA-permease/SLC12A_dom"/>
</dbReference>
<accession>A0A077HPL5</accession>
<feature type="transmembrane region" description="Helical" evidence="8">
    <location>
        <begin position="238"/>
        <end position="257"/>
    </location>
</feature>
<keyword evidence="3" id="KW-0813">Transport</keyword>
<feature type="transmembrane region" description="Helical" evidence="8">
    <location>
        <begin position="269"/>
        <end position="297"/>
    </location>
</feature>
<keyword evidence="11" id="KW-1185">Reference proteome</keyword>
<dbReference type="KEGG" id="cuv:CUREI_04060"/>
<dbReference type="InterPro" id="IPR004840">
    <property type="entry name" value="Amino_acid_permease_CS"/>
</dbReference>
<keyword evidence="7 8" id="KW-0472">Membrane</keyword>
<dbReference type="RefSeq" id="WP_038610696.1">
    <property type="nucleotide sequence ID" value="NZ_CP009215.1"/>
</dbReference>
<dbReference type="PANTHER" id="PTHR43495">
    <property type="entry name" value="GABA PERMEASE"/>
    <property type="match status" value="1"/>
</dbReference>